<feature type="region of interest" description="Disordered" evidence="1">
    <location>
        <begin position="1"/>
        <end position="20"/>
    </location>
</feature>
<proteinExistence type="predicted"/>
<evidence type="ECO:0000313" key="3">
    <source>
        <dbReference type="Proteomes" id="UP000037035"/>
    </source>
</evidence>
<name>A0A0L6V4N7_9BASI</name>
<dbReference type="EMBL" id="LAVV01007499">
    <property type="protein sequence ID" value="KNZ55736.1"/>
    <property type="molecule type" value="Genomic_DNA"/>
</dbReference>
<evidence type="ECO:0000313" key="2">
    <source>
        <dbReference type="EMBL" id="KNZ55736.1"/>
    </source>
</evidence>
<accession>A0A0L6V4N7</accession>
<dbReference type="AlphaFoldDB" id="A0A0L6V4N7"/>
<gene>
    <name evidence="2" type="ORF">VP01_2598g2</name>
</gene>
<organism evidence="2 3">
    <name type="scientific">Puccinia sorghi</name>
    <dbReference type="NCBI Taxonomy" id="27349"/>
    <lineage>
        <taxon>Eukaryota</taxon>
        <taxon>Fungi</taxon>
        <taxon>Dikarya</taxon>
        <taxon>Basidiomycota</taxon>
        <taxon>Pucciniomycotina</taxon>
        <taxon>Pucciniomycetes</taxon>
        <taxon>Pucciniales</taxon>
        <taxon>Pucciniaceae</taxon>
        <taxon>Puccinia</taxon>
    </lineage>
</organism>
<dbReference type="VEuPathDB" id="FungiDB:VP01_2598g2"/>
<dbReference type="Proteomes" id="UP000037035">
    <property type="component" value="Unassembled WGS sequence"/>
</dbReference>
<evidence type="ECO:0000256" key="1">
    <source>
        <dbReference type="SAM" id="MobiDB-lite"/>
    </source>
</evidence>
<protein>
    <submittedName>
        <fullName evidence="2">Uncharacterized protein</fullName>
    </submittedName>
</protein>
<sequence>MNSQPTLFLNLTGSTSNGSKPATSKWIWLLIATVLYYSSKTIIHHSPRVAFFANHHVTGNPFEDHVSSHIEDNLKLFNRHFEVHGPRGSPHKLVRRSPQDPGPVAQVQNADVVDLTLGDSPLVINVEDEEDGIVHVSSSLQRTPLGVSEFNLNLYEHANELMRVSSLWGDHSLMRTMEKA</sequence>
<reference evidence="2 3" key="1">
    <citation type="submission" date="2015-08" db="EMBL/GenBank/DDBJ databases">
        <title>Next Generation Sequencing and Analysis of the Genome of Puccinia sorghi L Schw, the Causal Agent of Maize Common Rust.</title>
        <authorList>
            <person name="Rochi L."/>
            <person name="Burguener G."/>
            <person name="Darino M."/>
            <person name="Turjanski A."/>
            <person name="Kreff E."/>
            <person name="Dieguez M.J."/>
            <person name="Sacco F."/>
        </authorList>
    </citation>
    <scope>NUCLEOTIDE SEQUENCE [LARGE SCALE GENOMIC DNA]</scope>
    <source>
        <strain evidence="2 3">RO10H11247</strain>
    </source>
</reference>
<dbReference type="OrthoDB" id="2496254at2759"/>
<keyword evidence="3" id="KW-1185">Reference proteome</keyword>
<comment type="caution">
    <text evidence="2">The sequence shown here is derived from an EMBL/GenBank/DDBJ whole genome shotgun (WGS) entry which is preliminary data.</text>
</comment>